<proteinExistence type="inferred from homology"/>
<keyword evidence="7" id="KW-0732">Signal</keyword>
<dbReference type="InterPro" id="IPR004447">
    <property type="entry name" value="Peptidase_S41A"/>
</dbReference>
<dbReference type="PANTHER" id="PTHR32060">
    <property type="entry name" value="TAIL-SPECIFIC PROTEASE"/>
    <property type="match status" value="1"/>
</dbReference>
<feature type="domain" description="PDZ" evidence="8">
    <location>
        <begin position="148"/>
        <end position="229"/>
    </location>
</feature>
<dbReference type="PROSITE" id="PS50106">
    <property type="entry name" value="PDZ"/>
    <property type="match status" value="1"/>
</dbReference>
<dbReference type="InterPro" id="IPR041489">
    <property type="entry name" value="PDZ_6"/>
</dbReference>
<evidence type="ECO:0000313" key="9">
    <source>
        <dbReference type="EMBL" id="OEJ68375.1"/>
    </source>
</evidence>
<dbReference type="Proteomes" id="UP000095347">
    <property type="component" value="Unassembled WGS sequence"/>
</dbReference>
<dbReference type="InterPro" id="IPR001478">
    <property type="entry name" value="PDZ"/>
</dbReference>
<dbReference type="GO" id="GO:0007165">
    <property type="term" value="P:signal transduction"/>
    <property type="evidence" value="ECO:0007669"/>
    <property type="project" value="TreeGrafter"/>
</dbReference>
<dbReference type="Pfam" id="PF17820">
    <property type="entry name" value="PDZ_6"/>
    <property type="match status" value="1"/>
</dbReference>
<keyword evidence="2 5" id="KW-0645">Protease</keyword>
<evidence type="ECO:0000256" key="5">
    <source>
        <dbReference type="RuleBase" id="RU004404"/>
    </source>
</evidence>
<dbReference type="InterPro" id="IPR029045">
    <property type="entry name" value="ClpP/crotonase-like_dom_sf"/>
</dbReference>
<keyword evidence="10" id="KW-1185">Reference proteome</keyword>
<evidence type="ECO:0000256" key="4">
    <source>
        <dbReference type="ARBA" id="ARBA00022825"/>
    </source>
</evidence>
<dbReference type="FunFam" id="2.30.42.10:FF:000063">
    <property type="entry name" value="Peptidase, S41 family"/>
    <property type="match status" value="1"/>
</dbReference>
<name>A0A1E5Q9K8_9PROT</name>
<comment type="caution">
    <text evidence="9">The sequence shown here is derived from an EMBL/GenBank/DDBJ whole genome shotgun (WGS) entry which is preliminary data.</text>
</comment>
<dbReference type="SMART" id="SM00228">
    <property type="entry name" value="PDZ"/>
    <property type="match status" value="1"/>
</dbReference>
<comment type="similarity">
    <text evidence="1 5">Belongs to the peptidase S41A family.</text>
</comment>
<dbReference type="Pfam" id="PF03572">
    <property type="entry name" value="Peptidase_S41"/>
    <property type="match status" value="1"/>
</dbReference>
<gene>
    <name evidence="9" type="ORF">BEN30_06340</name>
</gene>
<keyword evidence="4 5" id="KW-0720">Serine protease</keyword>
<dbReference type="SUPFAM" id="SSF52096">
    <property type="entry name" value="ClpP/crotonase"/>
    <property type="match status" value="1"/>
</dbReference>
<dbReference type="AlphaFoldDB" id="A0A1E5Q9K8"/>
<dbReference type="InterPro" id="IPR036034">
    <property type="entry name" value="PDZ_sf"/>
</dbReference>
<dbReference type="GO" id="GO:0008236">
    <property type="term" value="F:serine-type peptidase activity"/>
    <property type="evidence" value="ECO:0007669"/>
    <property type="project" value="UniProtKB-KW"/>
</dbReference>
<protein>
    <recommendedName>
        <fullName evidence="8">PDZ domain-containing protein</fullName>
    </recommendedName>
</protein>
<dbReference type="OrthoDB" id="9812068at2"/>
<organism evidence="9 10">
    <name type="scientific">Magnetovibrio blakemorei</name>
    <dbReference type="NCBI Taxonomy" id="28181"/>
    <lineage>
        <taxon>Bacteria</taxon>
        <taxon>Pseudomonadati</taxon>
        <taxon>Pseudomonadota</taxon>
        <taxon>Alphaproteobacteria</taxon>
        <taxon>Rhodospirillales</taxon>
        <taxon>Magnetovibrionaceae</taxon>
        <taxon>Magnetovibrio</taxon>
    </lineage>
</organism>
<evidence type="ECO:0000256" key="7">
    <source>
        <dbReference type="SAM" id="SignalP"/>
    </source>
</evidence>
<evidence type="ECO:0000256" key="3">
    <source>
        <dbReference type="ARBA" id="ARBA00022801"/>
    </source>
</evidence>
<dbReference type="EMBL" id="MCGG01000014">
    <property type="protein sequence ID" value="OEJ68375.1"/>
    <property type="molecule type" value="Genomic_DNA"/>
</dbReference>
<accession>A0A1E5Q9K8</accession>
<dbReference type="STRING" id="28181.BEN30_06340"/>
<dbReference type="InterPro" id="IPR005151">
    <property type="entry name" value="Tail-specific_protease"/>
</dbReference>
<evidence type="ECO:0000256" key="1">
    <source>
        <dbReference type="ARBA" id="ARBA00009179"/>
    </source>
</evidence>
<dbReference type="CDD" id="cd06782">
    <property type="entry name" value="cpPDZ_CPP-like"/>
    <property type="match status" value="1"/>
</dbReference>
<dbReference type="SUPFAM" id="SSF50156">
    <property type="entry name" value="PDZ domain-like"/>
    <property type="match status" value="1"/>
</dbReference>
<reference evidence="10" key="1">
    <citation type="submission" date="2016-07" db="EMBL/GenBank/DDBJ databases">
        <authorList>
            <person name="Florea S."/>
            <person name="Webb J.S."/>
            <person name="Jaromczyk J."/>
            <person name="Schardl C.L."/>
        </authorList>
    </citation>
    <scope>NUCLEOTIDE SEQUENCE [LARGE SCALE GENOMIC DNA]</scope>
    <source>
        <strain evidence="10">MV-1</strain>
    </source>
</reference>
<evidence type="ECO:0000256" key="2">
    <source>
        <dbReference type="ARBA" id="ARBA00022670"/>
    </source>
</evidence>
<keyword evidence="3 5" id="KW-0378">Hydrolase</keyword>
<dbReference type="GO" id="GO:0004175">
    <property type="term" value="F:endopeptidase activity"/>
    <property type="evidence" value="ECO:0007669"/>
    <property type="project" value="TreeGrafter"/>
</dbReference>
<dbReference type="PROSITE" id="PS51257">
    <property type="entry name" value="PROKAR_LIPOPROTEIN"/>
    <property type="match status" value="1"/>
</dbReference>
<dbReference type="SMART" id="SM00245">
    <property type="entry name" value="TSPc"/>
    <property type="match status" value="1"/>
</dbReference>
<evidence type="ECO:0000313" key="10">
    <source>
        <dbReference type="Proteomes" id="UP000095347"/>
    </source>
</evidence>
<dbReference type="CDD" id="cd07560">
    <property type="entry name" value="Peptidase_S41_CPP"/>
    <property type="match status" value="1"/>
</dbReference>
<dbReference type="FunFam" id="3.90.226.10:FF:000029">
    <property type="entry name" value="Peptidase, S41 family"/>
    <property type="match status" value="1"/>
</dbReference>
<evidence type="ECO:0000259" key="8">
    <source>
        <dbReference type="PROSITE" id="PS50106"/>
    </source>
</evidence>
<dbReference type="PANTHER" id="PTHR32060:SF30">
    <property type="entry name" value="CARBOXY-TERMINAL PROCESSING PROTEASE CTPA"/>
    <property type="match status" value="1"/>
</dbReference>
<feature type="compositionally biased region" description="Basic and acidic residues" evidence="6">
    <location>
        <begin position="424"/>
        <end position="457"/>
    </location>
</feature>
<dbReference type="NCBIfam" id="TIGR00225">
    <property type="entry name" value="prc"/>
    <property type="match status" value="1"/>
</dbReference>
<evidence type="ECO:0000256" key="6">
    <source>
        <dbReference type="SAM" id="MobiDB-lite"/>
    </source>
</evidence>
<dbReference type="Gene3D" id="3.30.750.44">
    <property type="match status" value="1"/>
</dbReference>
<feature type="signal peptide" evidence="7">
    <location>
        <begin position="1"/>
        <end position="26"/>
    </location>
</feature>
<feature type="region of interest" description="Disordered" evidence="6">
    <location>
        <begin position="424"/>
        <end position="473"/>
    </location>
</feature>
<dbReference type="Gene3D" id="3.90.226.10">
    <property type="entry name" value="2-enoyl-CoA Hydratase, Chain A, domain 1"/>
    <property type="match status" value="1"/>
</dbReference>
<sequence length="508" mass="55063">MNRFTQIMVFALGGAMAFGLLQTLSACSDGNVAIDQVLRVFGSVTTIDPDSEKDLERFDDTYKLTVNNPANLRQRDHFRDAFRVVQSNYVTTTDSAMLVDAAIKGVEDLKLAPGSGDPRVVVEAALDAMIATLDPHSSYLNPEELRETHVITQGEFGGFGLEVMMDKEKGLIKVVSPIEDTPAFRAGILAGDHISHLDGESIGDMNLSQAVKRMRGRPGESIVLTIVREGQSAFDVEVVRAIVQIRSVRWRMEGDVAYVRIVSFTEKVEDKLEQAFAELDAQAGSNLKGVVLDLRNNPGGLLNQSLFVSDSFLDKGKIVSVRERDAKRNREFLAKPGDLSHGVPIVVLINEGSASASEIVAGALKDHHRALIMGRRSFGKGSVQTIQPLPLEGGLRLTTARYYSPSGHTIQARGVGPDIVLKRPQSEQTQEQKDLPVFPREADLPHALDGDSLEEKPASATLDQSACPMAGPKNDDRELGCALAYLHAGSTTAFLANIAQEVTAKPAL</sequence>
<dbReference type="GO" id="GO:0030288">
    <property type="term" value="C:outer membrane-bounded periplasmic space"/>
    <property type="evidence" value="ECO:0007669"/>
    <property type="project" value="TreeGrafter"/>
</dbReference>
<dbReference type="GO" id="GO:0006508">
    <property type="term" value="P:proteolysis"/>
    <property type="evidence" value="ECO:0007669"/>
    <property type="project" value="UniProtKB-KW"/>
</dbReference>
<feature type="chain" id="PRO_5009184153" description="PDZ domain-containing protein" evidence="7">
    <location>
        <begin position="27"/>
        <end position="508"/>
    </location>
</feature>
<dbReference type="Gene3D" id="2.30.42.10">
    <property type="match status" value="1"/>
</dbReference>